<dbReference type="Gene3D" id="3.40.50.720">
    <property type="entry name" value="NAD(P)-binding Rossmann-like Domain"/>
    <property type="match status" value="1"/>
</dbReference>
<organism evidence="3 4">
    <name type="scientific">Nocardioides nanhaiensis</name>
    <dbReference type="NCBI Taxonomy" id="1476871"/>
    <lineage>
        <taxon>Bacteria</taxon>
        <taxon>Bacillati</taxon>
        <taxon>Actinomycetota</taxon>
        <taxon>Actinomycetes</taxon>
        <taxon>Propionibacteriales</taxon>
        <taxon>Nocardioidaceae</taxon>
        <taxon>Nocardioides</taxon>
    </lineage>
</organism>
<comment type="similarity">
    <text evidence="1">Belongs to the short-chain dehydrogenases/reductases (SDR) family.</text>
</comment>
<keyword evidence="4" id="KW-1185">Reference proteome</keyword>
<reference evidence="4" key="1">
    <citation type="journal article" date="2019" name="Int. J. Syst. Evol. Microbiol.">
        <title>The Global Catalogue of Microorganisms (GCM) 10K type strain sequencing project: providing services to taxonomists for standard genome sequencing and annotation.</title>
        <authorList>
            <consortium name="The Broad Institute Genomics Platform"/>
            <consortium name="The Broad Institute Genome Sequencing Center for Infectious Disease"/>
            <person name="Wu L."/>
            <person name="Ma J."/>
        </authorList>
    </citation>
    <scope>NUCLEOTIDE SEQUENCE [LARGE SCALE GENOMIC DNA]</scope>
    <source>
        <strain evidence="4">JCM 18127</strain>
    </source>
</reference>
<gene>
    <name evidence="3" type="ORF">GCM10023226_33110</name>
</gene>
<dbReference type="EMBL" id="BAABIM010000003">
    <property type="protein sequence ID" value="GAA4692544.1"/>
    <property type="molecule type" value="Genomic_DNA"/>
</dbReference>
<accession>A0ABP8WPU1</accession>
<dbReference type="PRINTS" id="PR00081">
    <property type="entry name" value="GDHRDH"/>
</dbReference>
<dbReference type="InterPro" id="IPR002347">
    <property type="entry name" value="SDR_fam"/>
</dbReference>
<keyword evidence="2" id="KW-0560">Oxidoreductase</keyword>
<protein>
    <submittedName>
        <fullName evidence="3">Oxidoreductase</fullName>
    </submittedName>
</protein>
<proteinExistence type="inferred from homology"/>
<dbReference type="InterPro" id="IPR036291">
    <property type="entry name" value="NAD(P)-bd_dom_sf"/>
</dbReference>
<dbReference type="Proteomes" id="UP001500621">
    <property type="component" value="Unassembled WGS sequence"/>
</dbReference>
<evidence type="ECO:0000256" key="1">
    <source>
        <dbReference type="ARBA" id="ARBA00006484"/>
    </source>
</evidence>
<dbReference type="NCBIfam" id="NF004846">
    <property type="entry name" value="PRK06197.1"/>
    <property type="match status" value="1"/>
</dbReference>
<dbReference type="PANTHER" id="PTHR24320">
    <property type="entry name" value="RETINOL DEHYDROGENASE"/>
    <property type="match status" value="1"/>
</dbReference>
<evidence type="ECO:0000256" key="2">
    <source>
        <dbReference type="ARBA" id="ARBA00023002"/>
    </source>
</evidence>
<dbReference type="PANTHER" id="PTHR24320:SF148">
    <property type="entry name" value="NAD(P)-BINDING ROSSMANN-FOLD SUPERFAMILY PROTEIN"/>
    <property type="match status" value="1"/>
</dbReference>
<dbReference type="Pfam" id="PF00106">
    <property type="entry name" value="adh_short"/>
    <property type="match status" value="1"/>
</dbReference>
<dbReference type="SUPFAM" id="SSF51735">
    <property type="entry name" value="NAD(P)-binding Rossmann-fold domains"/>
    <property type="match status" value="1"/>
</dbReference>
<evidence type="ECO:0000313" key="3">
    <source>
        <dbReference type="EMBL" id="GAA4692544.1"/>
    </source>
</evidence>
<comment type="caution">
    <text evidence="3">The sequence shown here is derived from an EMBL/GenBank/DDBJ whole genome shotgun (WGS) entry which is preliminary data.</text>
</comment>
<evidence type="ECO:0000313" key="4">
    <source>
        <dbReference type="Proteomes" id="UP001500621"/>
    </source>
</evidence>
<name>A0ABP8WPU1_9ACTN</name>
<sequence>MHPWRQVPPQHGRTVVVTGAGGGLGLETARALAGAGARVVMAVRSVERGERAAADLRDLPGQVEVRLLDVADLGSVRAFARRLVDDGVRPDVLVNNAGVMATPFGRSPDGVELQLATNHLGHFVLANLLLPHLRDRVVVVSSNAHRAGRLELDDLDWTRRGYSPMGAYAQSKLCNLLFLAELQRRLTVAGSTLRATGAHPGSTHTAITSQTGNRVATAVGAFGHRLVGMPAWQGALPVLFAATMDVPGNSYLGPHRLGGMQGWPVPVGRSQAAGDPALARALWERSEELSGVGFGAA</sequence>